<organism evidence="1 2">
    <name type="scientific">Ajellomyces capsulatus</name>
    <name type="common">Darling's disease fungus</name>
    <name type="synonym">Histoplasma capsulatum</name>
    <dbReference type="NCBI Taxonomy" id="5037"/>
    <lineage>
        <taxon>Eukaryota</taxon>
        <taxon>Fungi</taxon>
        <taxon>Dikarya</taxon>
        <taxon>Ascomycota</taxon>
        <taxon>Pezizomycotina</taxon>
        <taxon>Eurotiomycetes</taxon>
        <taxon>Eurotiomycetidae</taxon>
        <taxon>Onygenales</taxon>
        <taxon>Ajellomycetaceae</taxon>
        <taxon>Histoplasma</taxon>
    </lineage>
</organism>
<accession>A0A8H7YR21</accession>
<gene>
    <name evidence="1" type="ORF">I7I52_05968</name>
</gene>
<sequence length="100" mass="11447">MPELAQMSLFQHTLRFPCSDTSRKTQGTFSLFTVFSSGHYSACICIPKLRWSIFRKLHRTPPGKQPNSSTTWSLDIFTAFIASKLARLDCPHVNPVWIFI</sequence>
<evidence type="ECO:0000313" key="2">
    <source>
        <dbReference type="Proteomes" id="UP000670092"/>
    </source>
</evidence>
<protein>
    <submittedName>
        <fullName evidence="1">Uncharacterized protein</fullName>
    </submittedName>
</protein>
<evidence type="ECO:0000313" key="1">
    <source>
        <dbReference type="EMBL" id="KAG5295631.1"/>
    </source>
</evidence>
<name>A0A8H7YR21_AJECA</name>
<dbReference type="AlphaFoldDB" id="A0A8H7YR21"/>
<dbReference type="Proteomes" id="UP000670092">
    <property type="component" value="Unassembled WGS sequence"/>
</dbReference>
<reference evidence="1 2" key="1">
    <citation type="submission" date="2021-01" db="EMBL/GenBank/DDBJ databases">
        <title>Chromosome-level genome assembly of a human fungal pathogen reveals clustering of transcriptionally co-regulated genes.</title>
        <authorList>
            <person name="Voorhies M."/>
            <person name="Cohen S."/>
            <person name="Shea T.P."/>
            <person name="Petrus S."/>
            <person name="Munoz J.F."/>
            <person name="Poplawski S."/>
            <person name="Goldman W.E."/>
            <person name="Michael T."/>
            <person name="Cuomo C.A."/>
            <person name="Sil A."/>
            <person name="Beyhan S."/>
        </authorList>
    </citation>
    <scope>NUCLEOTIDE SEQUENCE [LARGE SCALE GENOMIC DNA]</scope>
    <source>
        <strain evidence="1 2">G184AR</strain>
    </source>
</reference>
<comment type="caution">
    <text evidence="1">The sequence shown here is derived from an EMBL/GenBank/DDBJ whole genome shotgun (WGS) entry which is preliminary data.</text>
</comment>
<proteinExistence type="predicted"/>
<dbReference type="EMBL" id="JAEVHI010000003">
    <property type="protein sequence ID" value="KAG5295631.1"/>
    <property type="molecule type" value="Genomic_DNA"/>
</dbReference>
<dbReference type="VEuPathDB" id="FungiDB:I7I52_05968"/>